<protein>
    <recommendedName>
        <fullName evidence="6">Glycosyltransferase</fullName>
        <ecNumber evidence="6">2.4.1.-</ecNumber>
    </recommendedName>
</protein>
<evidence type="ECO:0000256" key="7">
    <source>
        <dbReference type="SAM" id="Phobius"/>
    </source>
</evidence>
<dbReference type="InterPro" id="IPR058980">
    <property type="entry name" value="Glyco_transf_N"/>
</dbReference>
<accession>A0ABD2ZKP8</accession>
<comment type="pathway">
    <text evidence="1">Pigment biosynthesis; anthocyanin biosynthesis.</text>
</comment>
<dbReference type="PANTHER" id="PTHR48049:SF34">
    <property type="entry name" value="UDP-GLYCOSYLTRANSFERASE 79B30-LIKE"/>
    <property type="match status" value="1"/>
</dbReference>
<dbReference type="GO" id="GO:0009718">
    <property type="term" value="P:anthocyanin-containing compound biosynthetic process"/>
    <property type="evidence" value="ECO:0007669"/>
    <property type="project" value="UniProtKB-ARBA"/>
</dbReference>
<dbReference type="AlphaFoldDB" id="A0ABD2ZKP8"/>
<dbReference type="Pfam" id="PF26168">
    <property type="entry name" value="Glyco_transf_N"/>
    <property type="match status" value="1"/>
</dbReference>
<keyword evidence="3 5" id="KW-0328">Glycosyltransferase</keyword>
<keyword evidence="7" id="KW-0812">Transmembrane</keyword>
<keyword evidence="7" id="KW-0472">Membrane</keyword>
<feature type="domain" description="Glycosyltransferase N-terminal" evidence="8">
    <location>
        <begin position="10"/>
        <end position="111"/>
    </location>
</feature>
<dbReference type="Proteomes" id="UP001630127">
    <property type="component" value="Unassembled WGS sequence"/>
</dbReference>
<feature type="transmembrane region" description="Helical" evidence="7">
    <location>
        <begin position="13"/>
        <end position="31"/>
    </location>
</feature>
<evidence type="ECO:0000256" key="5">
    <source>
        <dbReference type="RuleBase" id="RU003718"/>
    </source>
</evidence>
<dbReference type="InterPro" id="IPR002213">
    <property type="entry name" value="UDP_glucos_trans"/>
</dbReference>
<dbReference type="CDD" id="cd03784">
    <property type="entry name" value="GT1_Gtf-like"/>
    <property type="match status" value="1"/>
</dbReference>
<keyword evidence="7" id="KW-1133">Transmembrane helix</keyword>
<proteinExistence type="inferred from homology"/>
<dbReference type="Gene3D" id="3.40.50.2000">
    <property type="entry name" value="Glycogen Phosphorylase B"/>
    <property type="match status" value="2"/>
</dbReference>
<evidence type="ECO:0000259" key="8">
    <source>
        <dbReference type="Pfam" id="PF26168"/>
    </source>
</evidence>
<evidence type="ECO:0000256" key="4">
    <source>
        <dbReference type="ARBA" id="ARBA00022679"/>
    </source>
</evidence>
<dbReference type="FunFam" id="3.40.50.2000:FF:000037">
    <property type="entry name" value="Glycosyltransferase"/>
    <property type="match status" value="1"/>
</dbReference>
<dbReference type="GO" id="GO:0016757">
    <property type="term" value="F:glycosyltransferase activity"/>
    <property type="evidence" value="ECO:0007669"/>
    <property type="project" value="UniProtKB-KW"/>
</dbReference>
<comment type="caution">
    <text evidence="9">The sequence shown here is derived from an EMBL/GenBank/DDBJ whole genome shotgun (WGS) entry which is preliminary data.</text>
</comment>
<dbReference type="Pfam" id="PF00201">
    <property type="entry name" value="UDPGT"/>
    <property type="match status" value="1"/>
</dbReference>
<dbReference type="PANTHER" id="PTHR48049">
    <property type="entry name" value="GLYCOSYLTRANSFERASE"/>
    <property type="match status" value="1"/>
</dbReference>
<dbReference type="PROSITE" id="PS00375">
    <property type="entry name" value="UDPGT"/>
    <property type="match status" value="1"/>
</dbReference>
<dbReference type="EMBL" id="JBJUIK010000008">
    <property type="protein sequence ID" value="KAL3519898.1"/>
    <property type="molecule type" value="Genomic_DNA"/>
</dbReference>
<gene>
    <name evidence="9" type="ORF">ACH5RR_018047</name>
</gene>
<dbReference type="InterPro" id="IPR050481">
    <property type="entry name" value="UDP-glycosyltransf_plant"/>
</dbReference>
<name>A0ABD2ZKP8_9GENT</name>
<keyword evidence="10" id="KW-1185">Reference proteome</keyword>
<comment type="similarity">
    <text evidence="2 5">Belongs to the UDP-glycosyltransferase family.</text>
</comment>
<evidence type="ECO:0000313" key="10">
    <source>
        <dbReference type="Proteomes" id="UP001630127"/>
    </source>
</evidence>
<dbReference type="InterPro" id="IPR035595">
    <property type="entry name" value="UDP_glycos_trans_CS"/>
</dbReference>
<evidence type="ECO:0000256" key="3">
    <source>
        <dbReference type="ARBA" id="ARBA00022676"/>
    </source>
</evidence>
<evidence type="ECO:0000256" key="2">
    <source>
        <dbReference type="ARBA" id="ARBA00009995"/>
    </source>
</evidence>
<keyword evidence="4 5" id="KW-0808">Transferase</keyword>
<evidence type="ECO:0000313" key="9">
    <source>
        <dbReference type="EMBL" id="KAL3519898.1"/>
    </source>
</evidence>
<sequence length="459" mass="51885">MQMDDTNNNSLTIVMYPWFAMGHLTAFLHMANKLADRGNKIFFLLPKKTQAQLEQFNLYPNLINFITLSVPQVEGLPPNAEITADIPFLLQPHLRLAMDRTKPLVESILQEIKPHFVFFDFTHWLPALSRRIGIKSIFFITMSPATAAYTFRKEQTAPDIDTMKAPPPGFPSSCIKLYSHEAYGLNFAGNVKDIGSEMSFLQRLLISAEDCDAIGFKACREMEGLYCEYIKREFKKPVLLAGPVVPEQPTTTLEEKWAKWLDGFKEKSVIFCALGSECRLRKDQFQELLLGFELCGLPFFAALKPPMGIETIEMALPKGFKERTQGRGIIYGDWVQQQLILAHSSVGCFVTHCGSGSLSEGLMSECQMVLLPQFGDQFINSRLMSGDLRVGVEVEKGDEDGLFTKDGVCKAIREVIDEGNEVGKEVKVNHFKWRDFLLRKGLESSYIHEFITKLRGLLN</sequence>
<reference evidence="9 10" key="1">
    <citation type="submission" date="2024-11" db="EMBL/GenBank/DDBJ databases">
        <title>A near-complete genome assembly of Cinchona calisaya.</title>
        <authorList>
            <person name="Lian D.C."/>
            <person name="Zhao X.W."/>
            <person name="Wei L."/>
        </authorList>
    </citation>
    <scope>NUCLEOTIDE SEQUENCE [LARGE SCALE GENOMIC DNA]</scope>
    <source>
        <tissue evidence="9">Nenye</tissue>
    </source>
</reference>
<dbReference type="SUPFAM" id="SSF53756">
    <property type="entry name" value="UDP-Glycosyltransferase/glycogen phosphorylase"/>
    <property type="match status" value="1"/>
</dbReference>
<dbReference type="EC" id="2.4.1.-" evidence="6"/>
<evidence type="ECO:0000256" key="1">
    <source>
        <dbReference type="ARBA" id="ARBA00004935"/>
    </source>
</evidence>
<evidence type="ECO:0000256" key="6">
    <source>
        <dbReference type="RuleBase" id="RU362057"/>
    </source>
</evidence>
<dbReference type="FunFam" id="3.40.50.2000:FF:000087">
    <property type="entry name" value="Glycosyltransferase"/>
    <property type="match status" value="1"/>
</dbReference>
<organism evidence="9 10">
    <name type="scientific">Cinchona calisaya</name>
    <dbReference type="NCBI Taxonomy" id="153742"/>
    <lineage>
        <taxon>Eukaryota</taxon>
        <taxon>Viridiplantae</taxon>
        <taxon>Streptophyta</taxon>
        <taxon>Embryophyta</taxon>
        <taxon>Tracheophyta</taxon>
        <taxon>Spermatophyta</taxon>
        <taxon>Magnoliopsida</taxon>
        <taxon>eudicotyledons</taxon>
        <taxon>Gunneridae</taxon>
        <taxon>Pentapetalae</taxon>
        <taxon>asterids</taxon>
        <taxon>lamiids</taxon>
        <taxon>Gentianales</taxon>
        <taxon>Rubiaceae</taxon>
        <taxon>Cinchonoideae</taxon>
        <taxon>Cinchoneae</taxon>
        <taxon>Cinchona</taxon>
    </lineage>
</organism>